<dbReference type="KEGG" id="nno:NONO_c38830"/>
<sequence length="144" mass="16171">MIVLMQRFSFKPDVSEEEREEVLAAMRRTASVESSVFSTVGPYLGDPAEGFTHAYLSAIPDLNALDRYMNDPVHVSGDDFILPRLAKQSALRFTDDPDMELADKIYAIYRRRVDGDPEWGRRVEALYAAGRTEPARQETGTPAS</sequence>
<feature type="domain" description="Stress-response A/B barrel" evidence="1">
    <location>
        <begin position="1"/>
        <end position="93"/>
    </location>
</feature>
<keyword evidence="3" id="KW-1185">Reference proteome</keyword>
<dbReference type="Proteomes" id="UP000019150">
    <property type="component" value="Chromosome"/>
</dbReference>
<evidence type="ECO:0000313" key="3">
    <source>
        <dbReference type="Proteomes" id="UP000019150"/>
    </source>
</evidence>
<name>W5THG5_9NOCA</name>
<dbReference type="Pfam" id="PF07876">
    <property type="entry name" value="Dabb"/>
    <property type="match status" value="1"/>
</dbReference>
<evidence type="ECO:0000259" key="1">
    <source>
        <dbReference type="PROSITE" id="PS51502"/>
    </source>
</evidence>
<dbReference type="STRING" id="1415166.NONO_c38830"/>
<reference evidence="2 3" key="1">
    <citation type="journal article" date="2014" name="Appl. Environ. Microbiol.">
        <title>Insights into the Microbial Degradation of Rubber and Gutta-Percha by Analysis of the Complete Genome of Nocardia nova SH22a.</title>
        <authorList>
            <person name="Luo Q."/>
            <person name="Hiessl S."/>
            <person name="Poehlein A."/>
            <person name="Daniel R."/>
            <person name="Steinbuchel A."/>
        </authorList>
    </citation>
    <scope>NUCLEOTIDE SEQUENCE [LARGE SCALE GENOMIC DNA]</scope>
    <source>
        <strain evidence="2">SH22a</strain>
    </source>
</reference>
<protein>
    <submittedName>
        <fullName evidence="2">Stress responsive alpha-beta barrel domain-containing protein</fullName>
    </submittedName>
</protein>
<dbReference type="InterPro" id="IPR011008">
    <property type="entry name" value="Dimeric_a/b-barrel"/>
</dbReference>
<dbReference type="EMBL" id="CP006850">
    <property type="protein sequence ID" value="AHH18667.1"/>
    <property type="molecule type" value="Genomic_DNA"/>
</dbReference>
<accession>W5THG5</accession>
<dbReference type="AlphaFoldDB" id="W5THG5"/>
<dbReference type="eggNOG" id="ENOG5033VWE">
    <property type="taxonomic scope" value="Bacteria"/>
</dbReference>
<dbReference type="InterPro" id="IPR013097">
    <property type="entry name" value="Dabb"/>
</dbReference>
<dbReference type="SMART" id="SM00886">
    <property type="entry name" value="Dabb"/>
    <property type="match status" value="1"/>
</dbReference>
<gene>
    <name evidence="2" type="ORF">NONO_c38830</name>
</gene>
<dbReference type="PROSITE" id="PS51502">
    <property type="entry name" value="S_R_A_B_BARREL"/>
    <property type="match status" value="1"/>
</dbReference>
<evidence type="ECO:0000313" key="2">
    <source>
        <dbReference type="EMBL" id="AHH18667.1"/>
    </source>
</evidence>
<dbReference type="Gene3D" id="3.30.70.100">
    <property type="match status" value="1"/>
</dbReference>
<proteinExistence type="predicted"/>
<dbReference type="HOGENOM" id="CLU_1843999_0_0_11"/>
<dbReference type="PATRIC" id="fig|1415166.3.peg.3984"/>
<dbReference type="OrthoDB" id="5518399at2"/>
<organism evidence="2 3">
    <name type="scientific">Nocardia nova SH22a</name>
    <dbReference type="NCBI Taxonomy" id="1415166"/>
    <lineage>
        <taxon>Bacteria</taxon>
        <taxon>Bacillati</taxon>
        <taxon>Actinomycetota</taxon>
        <taxon>Actinomycetes</taxon>
        <taxon>Mycobacteriales</taxon>
        <taxon>Nocardiaceae</taxon>
        <taxon>Nocardia</taxon>
    </lineage>
</organism>
<dbReference type="RefSeq" id="WP_025350095.1">
    <property type="nucleotide sequence ID" value="NZ_CP006850.1"/>
</dbReference>
<dbReference type="SUPFAM" id="SSF54909">
    <property type="entry name" value="Dimeric alpha+beta barrel"/>
    <property type="match status" value="1"/>
</dbReference>